<dbReference type="EMBL" id="JAOALG010000002">
    <property type="protein sequence ID" value="MEQ5842991.1"/>
    <property type="molecule type" value="Genomic_DNA"/>
</dbReference>
<organism evidence="1 2">
    <name type="scientific">Paraburkholderia acidicola</name>
    <dbReference type="NCBI Taxonomy" id="1912599"/>
    <lineage>
        <taxon>Bacteria</taxon>
        <taxon>Pseudomonadati</taxon>
        <taxon>Pseudomonadota</taxon>
        <taxon>Betaproteobacteria</taxon>
        <taxon>Burkholderiales</taxon>
        <taxon>Burkholderiaceae</taxon>
        <taxon>Paraburkholderia</taxon>
    </lineage>
</organism>
<keyword evidence="2" id="KW-1185">Reference proteome</keyword>
<proteinExistence type="predicted"/>
<dbReference type="Proteomes" id="UP001469089">
    <property type="component" value="Unassembled WGS sequence"/>
</dbReference>
<comment type="caution">
    <text evidence="1">The sequence shown here is derived from an EMBL/GenBank/DDBJ whole genome shotgun (WGS) entry which is preliminary data.</text>
</comment>
<name>A0ABV1LVM3_9BURK</name>
<evidence type="ECO:0000313" key="1">
    <source>
        <dbReference type="EMBL" id="MEQ5842991.1"/>
    </source>
</evidence>
<gene>
    <name evidence="1" type="ORF">N0A02_26405</name>
</gene>
<sequence>MKTEGFRVLAREILARLEKATGADAIDLLATVFAKVSAGETSDLSTEPAIVAPEKAGVESVDPLASARAHGRRFAVEQCESPDNLALLDARKYAAHNERSINEDRQSGKLYALLVPGKTRGFRYPKWQFDAEPGRLAAALRPFVDSSANCWVVHSFMMGERDALQGKSPAEIILDSSQDVKQVTDLAERDMAGEQGAL</sequence>
<protein>
    <recommendedName>
        <fullName evidence="3">Antitoxin Xre/MbcA/ParS-like toxin-binding domain-containing protein</fullName>
    </recommendedName>
</protein>
<accession>A0ABV1LVM3</accession>
<evidence type="ECO:0008006" key="3">
    <source>
        <dbReference type="Google" id="ProtNLM"/>
    </source>
</evidence>
<evidence type="ECO:0000313" key="2">
    <source>
        <dbReference type="Proteomes" id="UP001469089"/>
    </source>
</evidence>
<reference evidence="1 2" key="1">
    <citation type="journal article" date="2024" name="Chem. Sci.">
        <title>Discovery of a lagriamide polyketide by integrated genome mining, isotopic labeling, and untargeted metabolomics.</title>
        <authorList>
            <person name="Fergusson C.H."/>
            <person name="Saulog J."/>
            <person name="Paulo B.S."/>
            <person name="Wilson D.M."/>
            <person name="Liu D.Y."/>
            <person name="Morehouse N.J."/>
            <person name="Waterworth S."/>
            <person name="Barkei J."/>
            <person name="Gray C.A."/>
            <person name="Kwan J.C."/>
            <person name="Eustaquio A.S."/>
            <person name="Linington R.G."/>
        </authorList>
    </citation>
    <scope>NUCLEOTIDE SEQUENCE [LARGE SCALE GENOMIC DNA]</scope>
    <source>
        <strain evidence="1 2">RL17-338-BIF-B</strain>
    </source>
</reference>
<dbReference type="RefSeq" id="WP_349544736.1">
    <property type="nucleotide sequence ID" value="NZ_JAOALG010000002.1"/>
</dbReference>